<sequence>MGFAFFGIVSVMTIRISSPFFSEAAFVIGVAAGFLAAFILFQSLYEVYKINTTLDKKWPLRQVLKKQADDKQKENDLKLLSILDKALKEAYTAGLVGKNVAGGTAEDEEDPNAA</sequence>
<proteinExistence type="predicted"/>
<keyword evidence="3" id="KW-1185">Reference proteome</keyword>
<keyword evidence="1" id="KW-0472">Membrane</keyword>
<protein>
    <submittedName>
        <fullName evidence="2">Uncharacterized protein</fullName>
    </submittedName>
</protein>
<evidence type="ECO:0000313" key="3">
    <source>
        <dbReference type="Proteomes" id="UP000037460"/>
    </source>
</evidence>
<name>A0A0M0J6I6_9EUKA</name>
<keyword evidence="1" id="KW-0812">Transmembrane</keyword>
<dbReference type="Proteomes" id="UP000037460">
    <property type="component" value="Unassembled WGS sequence"/>
</dbReference>
<dbReference type="EMBL" id="JWZX01003314">
    <property type="protein sequence ID" value="KOO22055.1"/>
    <property type="molecule type" value="Genomic_DNA"/>
</dbReference>
<gene>
    <name evidence="2" type="ORF">Ctob_001061</name>
</gene>
<accession>A0A0M0J6I6</accession>
<reference evidence="3" key="1">
    <citation type="journal article" date="2015" name="PLoS Genet.">
        <title>Genome Sequence and Transcriptome Analyses of Chrysochromulina tobin: Metabolic Tools for Enhanced Algal Fitness in the Prominent Order Prymnesiales (Haptophyceae).</title>
        <authorList>
            <person name="Hovde B.T."/>
            <person name="Deodato C.R."/>
            <person name="Hunsperger H.M."/>
            <person name="Ryken S.A."/>
            <person name="Yost W."/>
            <person name="Jha R.K."/>
            <person name="Patterson J."/>
            <person name="Monnat R.J. Jr."/>
            <person name="Barlow S.B."/>
            <person name="Starkenburg S.R."/>
            <person name="Cattolico R.A."/>
        </authorList>
    </citation>
    <scope>NUCLEOTIDE SEQUENCE</scope>
    <source>
        <strain evidence="3">CCMP291</strain>
    </source>
</reference>
<organism evidence="2 3">
    <name type="scientific">Chrysochromulina tobinii</name>
    <dbReference type="NCBI Taxonomy" id="1460289"/>
    <lineage>
        <taxon>Eukaryota</taxon>
        <taxon>Haptista</taxon>
        <taxon>Haptophyta</taxon>
        <taxon>Prymnesiophyceae</taxon>
        <taxon>Prymnesiales</taxon>
        <taxon>Chrysochromulinaceae</taxon>
        <taxon>Chrysochromulina</taxon>
    </lineage>
</organism>
<keyword evidence="1" id="KW-1133">Transmembrane helix</keyword>
<dbReference type="AlphaFoldDB" id="A0A0M0J6I6"/>
<evidence type="ECO:0000256" key="1">
    <source>
        <dbReference type="SAM" id="Phobius"/>
    </source>
</evidence>
<comment type="caution">
    <text evidence="2">The sequence shown here is derived from an EMBL/GenBank/DDBJ whole genome shotgun (WGS) entry which is preliminary data.</text>
</comment>
<feature type="transmembrane region" description="Helical" evidence="1">
    <location>
        <begin position="20"/>
        <end position="41"/>
    </location>
</feature>
<evidence type="ECO:0000313" key="2">
    <source>
        <dbReference type="EMBL" id="KOO22055.1"/>
    </source>
</evidence>